<evidence type="ECO:0000259" key="2">
    <source>
        <dbReference type="Pfam" id="PF03469"/>
    </source>
</evidence>
<sequence>MLPAPCCIAVHLSTKSSIEMENTNYEEELKNDRRLVCSLIYEINCKKEQLSQMEREYNEMTATLRGLINGLIAKINSKDSNLWGWVLQYNVTVSQLNGKNAALRLAFAQATLQGLVDGLIAKINSKDSCLWDWELRYNETMRQLKSENAVLCCVFAEENRKEKAENFKLRCELRRRTKELEDYKSRNDNNMERRSLLNEIEAPKENVPCRDLVELEKTTSDQIAALKEQLEETSEALKDMESRYSCTVQETPLRNQGLNDVLTSRTTLVVKSMGEIDQKAFEVASSGKFPNEDWQETCAKLCSLWQQNVQDPKWHPFKMINIRGNLQEIVDEDDEKLKELRNEYGDVMYEAVSTALMEMNEYNVSGRYAVI</sequence>
<keyword evidence="1" id="KW-0175">Coiled coil</keyword>
<feature type="coiled-coil region" evidence="1">
    <location>
        <begin position="216"/>
        <end position="243"/>
    </location>
</feature>
<organism evidence="3 4">
    <name type="scientific">Gossypium hirsutum</name>
    <name type="common">Upland cotton</name>
    <name type="synonym">Gossypium mexicanum</name>
    <dbReference type="NCBI Taxonomy" id="3635"/>
    <lineage>
        <taxon>Eukaryota</taxon>
        <taxon>Viridiplantae</taxon>
        <taxon>Streptophyta</taxon>
        <taxon>Embryophyta</taxon>
        <taxon>Tracheophyta</taxon>
        <taxon>Spermatophyta</taxon>
        <taxon>Magnoliopsida</taxon>
        <taxon>eudicotyledons</taxon>
        <taxon>Gunneridae</taxon>
        <taxon>Pentapetalae</taxon>
        <taxon>rosids</taxon>
        <taxon>malvids</taxon>
        <taxon>Malvales</taxon>
        <taxon>Malvaceae</taxon>
        <taxon>Malvoideae</taxon>
        <taxon>Gossypium</taxon>
    </lineage>
</organism>
<evidence type="ECO:0000256" key="1">
    <source>
        <dbReference type="SAM" id="Coils"/>
    </source>
</evidence>
<dbReference type="InterPro" id="IPR005379">
    <property type="entry name" value="FDM1-5/IDN2_XH"/>
</dbReference>
<dbReference type="PANTHER" id="PTHR21596:SF82">
    <property type="entry name" value="FACTOR OF DNA METHYLATION 5-LIKE"/>
    <property type="match status" value="1"/>
</dbReference>
<dbReference type="Proteomes" id="UP000818029">
    <property type="component" value="Chromosome D10"/>
</dbReference>
<evidence type="ECO:0000313" key="3">
    <source>
        <dbReference type="Proteomes" id="UP000818029"/>
    </source>
</evidence>
<keyword evidence="3" id="KW-1185">Reference proteome</keyword>
<reference evidence="4" key="2">
    <citation type="submission" date="2025-08" db="UniProtKB">
        <authorList>
            <consortium name="RefSeq"/>
        </authorList>
    </citation>
    <scope>IDENTIFICATION</scope>
</reference>
<reference evidence="3" key="1">
    <citation type="journal article" date="2020" name="Nat. Genet.">
        <title>Genomic diversifications of five Gossypium allopolyploid species and their impact on cotton improvement.</title>
        <authorList>
            <person name="Chen Z.J."/>
            <person name="Sreedasyam A."/>
            <person name="Ando A."/>
            <person name="Song Q."/>
            <person name="De Santiago L.M."/>
            <person name="Hulse-Kemp A.M."/>
            <person name="Ding M."/>
            <person name="Ye W."/>
            <person name="Kirkbride R.C."/>
            <person name="Jenkins J."/>
            <person name="Plott C."/>
            <person name="Lovell J."/>
            <person name="Lin Y.M."/>
            <person name="Vaughn R."/>
            <person name="Liu B."/>
            <person name="Simpson S."/>
            <person name="Scheffler B.E."/>
            <person name="Wen L."/>
            <person name="Saski C.A."/>
            <person name="Grover C.E."/>
            <person name="Hu G."/>
            <person name="Conover J.L."/>
            <person name="Carlson J.W."/>
            <person name="Shu S."/>
            <person name="Boston L.B."/>
            <person name="Williams M."/>
            <person name="Peterson D.G."/>
            <person name="McGee K."/>
            <person name="Jones D.C."/>
            <person name="Wendel J.F."/>
            <person name="Stelly D.M."/>
            <person name="Grimwood J."/>
            <person name="Schmutz J."/>
        </authorList>
    </citation>
    <scope>NUCLEOTIDE SEQUENCE [LARGE SCALE GENOMIC DNA]</scope>
    <source>
        <strain evidence="3">cv. TM-1</strain>
    </source>
</reference>
<dbReference type="RefSeq" id="XP_040957982.1">
    <property type="nucleotide sequence ID" value="XM_041102048.1"/>
</dbReference>
<dbReference type="InterPro" id="IPR045177">
    <property type="entry name" value="FDM1-5/IDN2"/>
</dbReference>
<dbReference type="GeneID" id="121222123"/>
<feature type="coiled-coil region" evidence="1">
    <location>
        <begin position="15"/>
        <end position="63"/>
    </location>
</feature>
<protein>
    <submittedName>
        <fullName evidence="4">Factor of DNA methylation 4-like</fullName>
    </submittedName>
</protein>
<dbReference type="Pfam" id="PF03469">
    <property type="entry name" value="XH"/>
    <property type="match status" value="1"/>
</dbReference>
<name>A0ABM3ASY9_GOSHI</name>
<evidence type="ECO:0000313" key="4">
    <source>
        <dbReference type="RefSeq" id="XP_040957982.1"/>
    </source>
</evidence>
<feature type="domain" description="Factor of DNA methylation 1-5/IDN2" evidence="2">
    <location>
        <begin position="271"/>
        <end position="370"/>
    </location>
</feature>
<gene>
    <name evidence="4" type="primary">LOC121222123</name>
</gene>
<accession>A0ABM3ASY9</accession>
<proteinExistence type="predicted"/>
<dbReference type="PANTHER" id="PTHR21596">
    <property type="entry name" value="RIBONUCLEASE P SUBUNIT P38"/>
    <property type="match status" value="1"/>
</dbReference>